<feature type="region of interest" description="Disordered" evidence="1">
    <location>
        <begin position="1"/>
        <end position="34"/>
    </location>
</feature>
<evidence type="ECO:0000313" key="3">
    <source>
        <dbReference type="Proteomes" id="UP000256964"/>
    </source>
</evidence>
<sequence length="133" mass="14345">MPLSNVLSGGKSAGQTTWSLGSSPNNNRTNERCQQCVPTNSTYDLIDRILARKSAGVVNLFDTGNRSATLSEASTSVSMRSSKSSPDVLELSGQYPAATNSRRTISHGSISGIHPYSGPVVWHEPRMAPRYYI</sequence>
<proteinExistence type="predicted"/>
<gene>
    <name evidence="2" type="ORF">OH76DRAFT_1019581</name>
</gene>
<evidence type="ECO:0000256" key="1">
    <source>
        <dbReference type="SAM" id="MobiDB-lite"/>
    </source>
</evidence>
<dbReference type="EMBL" id="KZ857441">
    <property type="protein sequence ID" value="RDX45092.1"/>
    <property type="molecule type" value="Genomic_DNA"/>
</dbReference>
<keyword evidence="3" id="KW-1185">Reference proteome</keyword>
<name>A0A371CXR1_9APHY</name>
<protein>
    <submittedName>
        <fullName evidence="2">Uncharacterized protein</fullName>
    </submittedName>
</protein>
<feature type="compositionally biased region" description="Polar residues" evidence="1">
    <location>
        <begin position="13"/>
        <end position="34"/>
    </location>
</feature>
<evidence type="ECO:0000313" key="2">
    <source>
        <dbReference type="EMBL" id="RDX45092.1"/>
    </source>
</evidence>
<dbReference type="AlphaFoldDB" id="A0A371CXR1"/>
<accession>A0A371CXR1</accession>
<dbReference type="Proteomes" id="UP000256964">
    <property type="component" value="Unassembled WGS sequence"/>
</dbReference>
<organism evidence="2 3">
    <name type="scientific">Lentinus brumalis</name>
    <dbReference type="NCBI Taxonomy" id="2498619"/>
    <lineage>
        <taxon>Eukaryota</taxon>
        <taxon>Fungi</taxon>
        <taxon>Dikarya</taxon>
        <taxon>Basidiomycota</taxon>
        <taxon>Agaricomycotina</taxon>
        <taxon>Agaricomycetes</taxon>
        <taxon>Polyporales</taxon>
        <taxon>Polyporaceae</taxon>
        <taxon>Lentinus</taxon>
    </lineage>
</organism>
<reference evidence="2 3" key="1">
    <citation type="journal article" date="2018" name="Biotechnol. Biofuels">
        <title>Integrative visual omics of the white-rot fungus Polyporus brumalis exposes the biotechnological potential of its oxidative enzymes for delignifying raw plant biomass.</title>
        <authorList>
            <person name="Miyauchi S."/>
            <person name="Rancon A."/>
            <person name="Drula E."/>
            <person name="Hage H."/>
            <person name="Chaduli D."/>
            <person name="Favel A."/>
            <person name="Grisel S."/>
            <person name="Henrissat B."/>
            <person name="Herpoel-Gimbert I."/>
            <person name="Ruiz-Duenas F.J."/>
            <person name="Chevret D."/>
            <person name="Hainaut M."/>
            <person name="Lin J."/>
            <person name="Wang M."/>
            <person name="Pangilinan J."/>
            <person name="Lipzen A."/>
            <person name="Lesage-Meessen L."/>
            <person name="Navarro D."/>
            <person name="Riley R."/>
            <person name="Grigoriev I.V."/>
            <person name="Zhou S."/>
            <person name="Raouche S."/>
            <person name="Rosso M.N."/>
        </authorList>
    </citation>
    <scope>NUCLEOTIDE SEQUENCE [LARGE SCALE GENOMIC DNA]</scope>
    <source>
        <strain evidence="2 3">BRFM 1820</strain>
    </source>
</reference>